<dbReference type="PROSITE" id="PS00893">
    <property type="entry name" value="NUDIX_BOX"/>
    <property type="match status" value="1"/>
</dbReference>
<comment type="cofactor">
    <cofactor evidence="2">
        <name>Mg(2+)</name>
        <dbReference type="ChEBI" id="CHEBI:18420"/>
    </cofactor>
</comment>
<sequence>MGDDSPIYKCAGVVLYRDTLGGPEFLLVENNKQKRFQYSFPKGKRERCETSIETAIRETREETGLGSFCYTLDEEVYYIEYIGDHKPHIIYYLAKLKGNPEIKPENSQEIISYKWVNAEYIECQGDMELTYQRRCILSKVLHNL</sequence>
<dbReference type="SUPFAM" id="SSF55811">
    <property type="entry name" value="Nudix"/>
    <property type="match status" value="1"/>
</dbReference>
<evidence type="ECO:0000313" key="7">
    <source>
        <dbReference type="EMBL" id="ARR74977.1"/>
    </source>
</evidence>
<keyword evidence="4" id="KW-0460">Magnesium</keyword>
<evidence type="ECO:0000259" key="6">
    <source>
        <dbReference type="PROSITE" id="PS51462"/>
    </source>
</evidence>
<dbReference type="InterPro" id="IPR015797">
    <property type="entry name" value="NUDIX_hydrolase-like_dom_sf"/>
</dbReference>
<evidence type="ECO:0000256" key="2">
    <source>
        <dbReference type="ARBA" id="ARBA00001946"/>
    </source>
</evidence>
<evidence type="ECO:0000256" key="4">
    <source>
        <dbReference type="ARBA" id="ARBA00022842"/>
    </source>
</evidence>
<comment type="cofactor">
    <cofactor evidence="1">
        <name>Mn(2+)</name>
        <dbReference type="ChEBI" id="CHEBI:29035"/>
    </cofactor>
</comment>
<dbReference type="InterPro" id="IPR000086">
    <property type="entry name" value="NUDIX_hydrolase_dom"/>
</dbReference>
<proteinExistence type="predicted"/>
<dbReference type="PANTHER" id="PTHR21340:SF0">
    <property type="entry name" value="BIS(5'-NUCLEOSYL)-TETRAPHOSPHATASE [ASYMMETRICAL]"/>
    <property type="match status" value="1"/>
</dbReference>
<name>A0A1X9VNT4_9VIRU</name>
<dbReference type="Pfam" id="PF00293">
    <property type="entry name" value="NUDIX"/>
    <property type="match status" value="1"/>
</dbReference>
<reference evidence="7" key="1">
    <citation type="journal article" date="2017" name="ISME J.">
        <title>Genomic exploration of individual giant ocean viruses.</title>
        <authorList>
            <person name="Wilson W.H."/>
            <person name="Gilg I.C."/>
            <person name="Moniruzzaman M."/>
            <person name="Field E.K."/>
            <person name="Koren S."/>
            <person name="LeCleir G.R."/>
            <person name="Martinez Martinez J."/>
            <person name="Poulton N.J."/>
            <person name="Swan B.K."/>
            <person name="Stepanauskas R."/>
            <person name="Wilhelm S.W."/>
        </authorList>
    </citation>
    <scope>NUCLEOTIDE SEQUENCE</scope>
</reference>
<dbReference type="EMBL" id="KY565521">
    <property type="protein sequence ID" value="ARR74977.1"/>
    <property type="molecule type" value="Genomic_DNA"/>
</dbReference>
<dbReference type="GO" id="GO:0004081">
    <property type="term" value="F:bis(5'-nucleosyl)-tetraphosphatase (asymmetrical) activity"/>
    <property type="evidence" value="ECO:0007669"/>
    <property type="project" value="TreeGrafter"/>
</dbReference>
<dbReference type="Gene3D" id="3.90.79.10">
    <property type="entry name" value="Nucleoside Triphosphate Pyrophosphohydrolase"/>
    <property type="match status" value="1"/>
</dbReference>
<accession>A0A1X9VNT4</accession>
<dbReference type="PANTHER" id="PTHR21340">
    <property type="entry name" value="DIADENOSINE 5,5-P1,P4-TETRAPHOSPHATE PYROPHOSPHOHYDROLASE MUTT"/>
    <property type="match status" value="1"/>
</dbReference>
<evidence type="ECO:0000256" key="3">
    <source>
        <dbReference type="ARBA" id="ARBA00022801"/>
    </source>
</evidence>
<gene>
    <name evidence="7" type="ORF">SAGO17_0058</name>
</gene>
<evidence type="ECO:0000256" key="1">
    <source>
        <dbReference type="ARBA" id="ARBA00001936"/>
    </source>
</evidence>
<dbReference type="InterPro" id="IPR051325">
    <property type="entry name" value="Nudix_hydrolase_domain"/>
</dbReference>
<dbReference type="GO" id="GO:0006167">
    <property type="term" value="P:AMP biosynthetic process"/>
    <property type="evidence" value="ECO:0007669"/>
    <property type="project" value="TreeGrafter"/>
</dbReference>
<dbReference type="PROSITE" id="PS51462">
    <property type="entry name" value="NUDIX"/>
    <property type="match status" value="1"/>
</dbReference>
<evidence type="ECO:0000256" key="5">
    <source>
        <dbReference type="ARBA" id="ARBA00023211"/>
    </source>
</evidence>
<keyword evidence="3" id="KW-0378">Hydrolase</keyword>
<dbReference type="GO" id="GO:0006754">
    <property type="term" value="P:ATP biosynthetic process"/>
    <property type="evidence" value="ECO:0007669"/>
    <property type="project" value="TreeGrafter"/>
</dbReference>
<feature type="domain" description="Nudix hydrolase" evidence="6">
    <location>
        <begin position="6"/>
        <end position="142"/>
    </location>
</feature>
<organism evidence="7">
    <name type="scientific">Mimivirus AB-566-O17</name>
    <dbReference type="NCBI Taxonomy" id="1988039"/>
    <lineage>
        <taxon>Viruses</taxon>
        <taxon>Varidnaviria</taxon>
        <taxon>Bamfordvirae</taxon>
        <taxon>Nucleocytoviricota</taxon>
        <taxon>Megaviricetes</taxon>
        <taxon>Imitervirales</taxon>
        <taxon>Mimiviridae</taxon>
        <taxon>Megamimivirinae</taxon>
        <taxon>Mimivirus</taxon>
    </lineage>
</organism>
<dbReference type="InterPro" id="IPR020084">
    <property type="entry name" value="NUDIX_hydrolase_CS"/>
</dbReference>
<protein>
    <recommendedName>
        <fullName evidence="6">Nudix hydrolase domain-containing protein</fullName>
    </recommendedName>
</protein>
<keyword evidence="5" id="KW-0464">Manganese</keyword>